<dbReference type="Proteomes" id="UP000823635">
    <property type="component" value="Unassembled WGS sequence"/>
</dbReference>
<dbReference type="PANTHER" id="PTHR33308">
    <property type="entry name" value="PEPTIDOGLYCAN HYDROLASE FLGJ"/>
    <property type="match status" value="1"/>
</dbReference>
<dbReference type="EMBL" id="JADINB010000043">
    <property type="protein sequence ID" value="MBO8428674.1"/>
    <property type="molecule type" value="Genomic_DNA"/>
</dbReference>
<feature type="domain" description="LysM" evidence="6">
    <location>
        <begin position="235"/>
        <end position="281"/>
    </location>
</feature>
<name>A0A9D9GXS0_9BACT</name>
<dbReference type="SUPFAM" id="SSF54106">
    <property type="entry name" value="LysM domain"/>
    <property type="match status" value="1"/>
</dbReference>
<reference evidence="7" key="2">
    <citation type="journal article" date="2021" name="PeerJ">
        <title>Extensive microbial diversity within the chicken gut microbiome revealed by metagenomics and culture.</title>
        <authorList>
            <person name="Gilroy R."/>
            <person name="Ravi A."/>
            <person name="Getino M."/>
            <person name="Pursley I."/>
            <person name="Horton D.L."/>
            <person name="Alikhan N.F."/>
            <person name="Baker D."/>
            <person name="Gharbi K."/>
            <person name="Hall N."/>
            <person name="Watson M."/>
            <person name="Adriaenssens E.M."/>
            <person name="Foster-Nyarko E."/>
            <person name="Jarju S."/>
            <person name="Secka A."/>
            <person name="Antonio M."/>
            <person name="Oren A."/>
            <person name="Chaudhuri R.R."/>
            <person name="La Ragione R."/>
            <person name="Hildebrand F."/>
            <person name="Pallen M.J."/>
        </authorList>
    </citation>
    <scope>NUCLEOTIDE SEQUENCE</scope>
    <source>
        <strain evidence="7">15467</strain>
    </source>
</reference>
<dbReference type="InterPro" id="IPR002901">
    <property type="entry name" value="MGlyc_endo_b_GlcNAc-like_dom"/>
</dbReference>
<dbReference type="InterPro" id="IPR051056">
    <property type="entry name" value="Glycosyl_Hydrolase_73"/>
</dbReference>
<keyword evidence="1" id="KW-0929">Antimicrobial</keyword>
<gene>
    <name evidence="7" type="ORF">IAC68_01920</name>
</gene>
<reference evidence="7" key="1">
    <citation type="submission" date="2020-10" db="EMBL/GenBank/DDBJ databases">
        <authorList>
            <person name="Gilroy R."/>
        </authorList>
    </citation>
    <scope>NUCLEOTIDE SEQUENCE</scope>
    <source>
        <strain evidence="7">15467</strain>
    </source>
</reference>
<dbReference type="GO" id="GO:0031640">
    <property type="term" value="P:killing of cells of another organism"/>
    <property type="evidence" value="ECO:0007669"/>
    <property type="project" value="UniProtKB-KW"/>
</dbReference>
<dbReference type="InterPro" id="IPR018392">
    <property type="entry name" value="LysM"/>
</dbReference>
<dbReference type="GO" id="GO:0004040">
    <property type="term" value="F:amidase activity"/>
    <property type="evidence" value="ECO:0007669"/>
    <property type="project" value="InterPro"/>
</dbReference>
<evidence type="ECO:0000256" key="2">
    <source>
        <dbReference type="ARBA" id="ARBA00022638"/>
    </source>
</evidence>
<dbReference type="Gene3D" id="1.10.530.10">
    <property type="match status" value="1"/>
</dbReference>
<feature type="domain" description="LysM" evidence="6">
    <location>
        <begin position="291"/>
        <end position="335"/>
    </location>
</feature>
<dbReference type="Pfam" id="PF01832">
    <property type="entry name" value="Glucosaminidase"/>
    <property type="match status" value="1"/>
</dbReference>
<evidence type="ECO:0000256" key="1">
    <source>
        <dbReference type="ARBA" id="ARBA00022529"/>
    </source>
</evidence>
<evidence type="ECO:0000256" key="3">
    <source>
        <dbReference type="ARBA" id="ARBA00022801"/>
    </source>
</evidence>
<keyword evidence="2" id="KW-0081">Bacteriolytic enzyme</keyword>
<comment type="caution">
    <text evidence="7">The sequence shown here is derived from an EMBL/GenBank/DDBJ whole genome shotgun (WGS) entry which is preliminary data.</text>
</comment>
<evidence type="ECO:0000259" key="6">
    <source>
        <dbReference type="PROSITE" id="PS51782"/>
    </source>
</evidence>
<dbReference type="GO" id="GO:0042742">
    <property type="term" value="P:defense response to bacterium"/>
    <property type="evidence" value="ECO:0007669"/>
    <property type="project" value="UniProtKB-KW"/>
</dbReference>
<proteinExistence type="predicted"/>
<dbReference type="SMART" id="SM00047">
    <property type="entry name" value="LYZ2"/>
    <property type="match status" value="1"/>
</dbReference>
<evidence type="ECO:0000256" key="5">
    <source>
        <dbReference type="SAM" id="MobiDB-lite"/>
    </source>
</evidence>
<sequence length="337" mass="38226">MARTGKYLILLFIVVPFLASGQKSVREAYIQKYKDLAIRQMNTYHIPASIILAQACLESGNGTSRLAVKGNNHFGIKCHNWNGKTIYHNDDKKGECFRRYITAEDSFRDHSEFLRNGPRYQSLFDLGQTDYKAWAHGLKAAGYATDKRYAQLLIDIIEDYELYRYDTPAVSEKEMRKARREEKRLERKERRNAGKSEIPATGATASASEIAVAMPSDAKVYSHALKRYVYLNNGVQYVVATGEESYRQLAKEYNLFTKELLRFNDLSSSKDKIAAGTIVYIEKKKNRNKAGVYTVSEGDTPYSVSQKTGIRLKSLCKMNGLAKGSELYPGTTLKLKK</sequence>
<dbReference type="Pfam" id="PF01476">
    <property type="entry name" value="LysM"/>
    <property type="match status" value="2"/>
</dbReference>
<dbReference type="SMART" id="SM00257">
    <property type="entry name" value="LysM"/>
    <property type="match status" value="2"/>
</dbReference>
<evidence type="ECO:0000313" key="8">
    <source>
        <dbReference type="Proteomes" id="UP000823635"/>
    </source>
</evidence>
<dbReference type="CDD" id="cd00118">
    <property type="entry name" value="LysM"/>
    <property type="match status" value="1"/>
</dbReference>
<feature type="region of interest" description="Disordered" evidence="5">
    <location>
        <begin position="173"/>
        <end position="201"/>
    </location>
</feature>
<dbReference type="Gene3D" id="3.10.350.10">
    <property type="entry name" value="LysM domain"/>
    <property type="match status" value="1"/>
</dbReference>
<dbReference type="PROSITE" id="PS51782">
    <property type="entry name" value="LYSM"/>
    <property type="match status" value="2"/>
</dbReference>
<feature type="compositionally biased region" description="Basic and acidic residues" evidence="5">
    <location>
        <begin position="173"/>
        <end position="194"/>
    </location>
</feature>
<dbReference type="PANTHER" id="PTHR33308:SF9">
    <property type="entry name" value="PEPTIDOGLYCAN HYDROLASE FLGJ"/>
    <property type="match status" value="1"/>
</dbReference>
<accession>A0A9D9GXS0</accession>
<evidence type="ECO:0000256" key="4">
    <source>
        <dbReference type="ARBA" id="ARBA00032108"/>
    </source>
</evidence>
<organism evidence="7 8">
    <name type="scientific">Candidatus Egerieousia excrementavium</name>
    <dbReference type="NCBI Taxonomy" id="2840778"/>
    <lineage>
        <taxon>Bacteria</taxon>
        <taxon>Pseudomonadati</taxon>
        <taxon>Bacteroidota</taxon>
        <taxon>Bacteroidia</taxon>
        <taxon>Bacteroidales</taxon>
        <taxon>Candidatus Egerieousia</taxon>
    </lineage>
</organism>
<keyword evidence="3" id="KW-0378">Hydrolase</keyword>
<dbReference type="AlphaFoldDB" id="A0A9D9GXS0"/>
<evidence type="ECO:0000313" key="7">
    <source>
        <dbReference type="EMBL" id="MBO8428674.1"/>
    </source>
</evidence>
<protein>
    <recommendedName>
        <fullName evidence="4">Peptidoglycan hydrolase</fullName>
    </recommendedName>
</protein>
<dbReference type="InterPro" id="IPR036779">
    <property type="entry name" value="LysM_dom_sf"/>
</dbReference>